<keyword evidence="1" id="KW-0732">Signal</keyword>
<proteinExistence type="predicted"/>
<feature type="signal peptide" evidence="1">
    <location>
        <begin position="1"/>
        <end position="18"/>
    </location>
</feature>
<dbReference type="EMBL" id="CADEPI010000112">
    <property type="protein sequence ID" value="CAB3375460.1"/>
    <property type="molecule type" value="Genomic_DNA"/>
</dbReference>
<accession>A0A8S1D6I4</accession>
<dbReference type="Proteomes" id="UP000494165">
    <property type="component" value="Unassembled WGS sequence"/>
</dbReference>
<evidence type="ECO:0000313" key="2">
    <source>
        <dbReference type="EMBL" id="CAB3375460.1"/>
    </source>
</evidence>
<protein>
    <submittedName>
        <fullName evidence="2">Uncharacterized protein</fullName>
    </submittedName>
</protein>
<dbReference type="Gene3D" id="1.10.2080.10">
    <property type="entry name" value="Insect odorant-binding protein A10/Ejaculatory bulb-specific protein 3"/>
    <property type="match status" value="1"/>
</dbReference>
<reference evidence="2 3" key="1">
    <citation type="submission" date="2020-04" db="EMBL/GenBank/DDBJ databases">
        <authorList>
            <person name="Alioto T."/>
            <person name="Alioto T."/>
            <person name="Gomez Garrido J."/>
        </authorList>
    </citation>
    <scope>NUCLEOTIDE SEQUENCE [LARGE SCALE GENOMIC DNA]</scope>
</reference>
<dbReference type="PANTHER" id="PTHR11257">
    <property type="entry name" value="CHEMOSENSORY PROTEIN-RELATED"/>
    <property type="match status" value="1"/>
</dbReference>
<dbReference type="PANTHER" id="PTHR11257:SF12">
    <property type="entry name" value="EJACULATORY BULB-SPECIFIC PROTEIN 3-RELATED"/>
    <property type="match status" value="1"/>
</dbReference>
<dbReference type="InterPro" id="IPR005055">
    <property type="entry name" value="A10/PebIII"/>
</dbReference>
<dbReference type="AlphaFoldDB" id="A0A8S1D6I4"/>
<evidence type="ECO:0000313" key="3">
    <source>
        <dbReference type="Proteomes" id="UP000494165"/>
    </source>
</evidence>
<feature type="chain" id="PRO_5035928694" evidence="1">
    <location>
        <begin position="19"/>
        <end position="139"/>
    </location>
</feature>
<organism evidence="2 3">
    <name type="scientific">Cloeon dipterum</name>
    <dbReference type="NCBI Taxonomy" id="197152"/>
    <lineage>
        <taxon>Eukaryota</taxon>
        <taxon>Metazoa</taxon>
        <taxon>Ecdysozoa</taxon>
        <taxon>Arthropoda</taxon>
        <taxon>Hexapoda</taxon>
        <taxon>Insecta</taxon>
        <taxon>Pterygota</taxon>
        <taxon>Palaeoptera</taxon>
        <taxon>Ephemeroptera</taxon>
        <taxon>Pisciforma</taxon>
        <taxon>Baetidae</taxon>
        <taxon>Cloeon</taxon>
    </lineage>
</organism>
<dbReference type="InterPro" id="IPR036682">
    <property type="entry name" value="OS_D_A10/PebIII_sf"/>
</dbReference>
<dbReference type="Pfam" id="PF03392">
    <property type="entry name" value="OS-D"/>
    <property type="match status" value="1"/>
</dbReference>
<dbReference type="OrthoDB" id="6344725at2759"/>
<comment type="caution">
    <text evidence="2">The sequence shown here is derived from an EMBL/GenBank/DDBJ whole genome shotgun (WGS) entry which is preliminary data.</text>
</comment>
<name>A0A8S1D6I4_9INSE</name>
<gene>
    <name evidence="2" type="ORF">CLODIP_2_CD01002</name>
</gene>
<evidence type="ECO:0000256" key="1">
    <source>
        <dbReference type="SAM" id="SignalP"/>
    </source>
</evidence>
<keyword evidence="3" id="KW-1185">Reference proteome</keyword>
<dbReference type="SUPFAM" id="SSF100910">
    <property type="entry name" value="Chemosensory protein Csp2"/>
    <property type="match status" value="1"/>
</dbReference>
<sequence>MNRFYFSFLSLAIICVLAAGIPQDAIEKKQLTYTSKFENVDVDQILKSDRLLKNYHNCLMNRGPCTPDASELKRILPDALVSECSKCSEKQRAGAEKVIKYIIDNKPDMWKELEAKYDPKGIYMQKYKSLAEEKGYKVN</sequence>